<gene>
    <name evidence="4" type="ORF">GGX14DRAFT_436845</name>
</gene>
<proteinExistence type="predicted"/>
<feature type="transmembrane region" description="Helical" evidence="2">
    <location>
        <begin position="244"/>
        <end position="267"/>
    </location>
</feature>
<feature type="signal peptide" evidence="3">
    <location>
        <begin position="1"/>
        <end position="21"/>
    </location>
</feature>
<feature type="coiled-coil region" evidence="1">
    <location>
        <begin position="364"/>
        <end position="391"/>
    </location>
</feature>
<evidence type="ECO:0000313" key="5">
    <source>
        <dbReference type="Proteomes" id="UP001219525"/>
    </source>
</evidence>
<keyword evidence="5" id="KW-1185">Reference proteome</keyword>
<keyword evidence="2" id="KW-0812">Transmembrane</keyword>
<name>A0AAD6VQ98_9AGAR</name>
<protein>
    <submittedName>
        <fullName evidence="4">Uncharacterized protein</fullName>
    </submittedName>
</protein>
<comment type="caution">
    <text evidence="4">The sequence shown here is derived from an EMBL/GenBank/DDBJ whole genome shotgun (WGS) entry which is preliminary data.</text>
</comment>
<evidence type="ECO:0000256" key="3">
    <source>
        <dbReference type="SAM" id="SignalP"/>
    </source>
</evidence>
<keyword evidence="2" id="KW-1133">Transmembrane helix</keyword>
<sequence length="402" mass="43516">MRLPHSFILLVFALLVNSTVTNTTIDDSSSNFTFTGSWNTITPDEPCPGCSSQPDPSQVYGGTWHDGNIFSPTSGSFTFKGSAVYMFGIDQVTTQPDIAFTLGTIQSVHHYEGTEQFVYNALFFSATGLASDDTHTLDWVFNIADTGVEVQAALFDYAIVTSGDIDAPIVKAVRLILSFNMQHNVDAAPGPVISAIFTVSHHPLIVHCCTVDVEQDTNVVGGITTVTAQSPASSHSKSKSKSNLGAIIGGAVGALVVATLAILALYIRSRQRRRMRSEREKTAARSQFLRIEDYPLHRLQSAETHQARNSLPNTLLIPSRRNVDTIAGTSTASLLDGYPLTDPTWKDMFESPGIIGILSAQPAENASNGNLRHLEERLATLEAQVAGQQLQQPPPYIHDDDS</sequence>
<organism evidence="4 5">
    <name type="scientific">Mycena pura</name>
    <dbReference type="NCBI Taxonomy" id="153505"/>
    <lineage>
        <taxon>Eukaryota</taxon>
        <taxon>Fungi</taxon>
        <taxon>Dikarya</taxon>
        <taxon>Basidiomycota</taxon>
        <taxon>Agaricomycotina</taxon>
        <taxon>Agaricomycetes</taxon>
        <taxon>Agaricomycetidae</taxon>
        <taxon>Agaricales</taxon>
        <taxon>Marasmiineae</taxon>
        <taxon>Mycenaceae</taxon>
        <taxon>Mycena</taxon>
    </lineage>
</organism>
<accession>A0AAD6VQ98</accession>
<keyword evidence="1" id="KW-0175">Coiled coil</keyword>
<evidence type="ECO:0000256" key="2">
    <source>
        <dbReference type="SAM" id="Phobius"/>
    </source>
</evidence>
<keyword evidence="3" id="KW-0732">Signal</keyword>
<dbReference type="EMBL" id="JARJCW010000011">
    <property type="protein sequence ID" value="KAJ7219592.1"/>
    <property type="molecule type" value="Genomic_DNA"/>
</dbReference>
<keyword evidence="2" id="KW-0472">Membrane</keyword>
<dbReference type="Proteomes" id="UP001219525">
    <property type="component" value="Unassembled WGS sequence"/>
</dbReference>
<dbReference type="AlphaFoldDB" id="A0AAD6VQ98"/>
<feature type="chain" id="PRO_5042083147" evidence="3">
    <location>
        <begin position="22"/>
        <end position="402"/>
    </location>
</feature>
<reference evidence="4" key="1">
    <citation type="submission" date="2023-03" db="EMBL/GenBank/DDBJ databases">
        <title>Massive genome expansion in bonnet fungi (Mycena s.s.) driven by repeated elements and novel gene families across ecological guilds.</title>
        <authorList>
            <consortium name="Lawrence Berkeley National Laboratory"/>
            <person name="Harder C.B."/>
            <person name="Miyauchi S."/>
            <person name="Viragh M."/>
            <person name="Kuo A."/>
            <person name="Thoen E."/>
            <person name="Andreopoulos B."/>
            <person name="Lu D."/>
            <person name="Skrede I."/>
            <person name="Drula E."/>
            <person name="Henrissat B."/>
            <person name="Morin E."/>
            <person name="Kohler A."/>
            <person name="Barry K."/>
            <person name="LaButti K."/>
            <person name="Morin E."/>
            <person name="Salamov A."/>
            <person name="Lipzen A."/>
            <person name="Mereny Z."/>
            <person name="Hegedus B."/>
            <person name="Baldrian P."/>
            <person name="Stursova M."/>
            <person name="Weitz H."/>
            <person name="Taylor A."/>
            <person name="Grigoriev I.V."/>
            <person name="Nagy L.G."/>
            <person name="Martin F."/>
            <person name="Kauserud H."/>
        </authorList>
    </citation>
    <scope>NUCLEOTIDE SEQUENCE</scope>
    <source>
        <strain evidence="4">9144</strain>
    </source>
</reference>
<evidence type="ECO:0000256" key="1">
    <source>
        <dbReference type="SAM" id="Coils"/>
    </source>
</evidence>
<evidence type="ECO:0000313" key="4">
    <source>
        <dbReference type="EMBL" id="KAJ7219592.1"/>
    </source>
</evidence>